<evidence type="ECO:0000313" key="2">
    <source>
        <dbReference type="Proteomes" id="UP000017938"/>
    </source>
</evidence>
<name>R6TDQ6_9BACT</name>
<dbReference type="PROSITE" id="PS51257">
    <property type="entry name" value="PROKAR_LIPOPROTEIN"/>
    <property type="match status" value="1"/>
</dbReference>
<evidence type="ECO:0000313" key="1">
    <source>
        <dbReference type="EMBL" id="CDC71523.1"/>
    </source>
</evidence>
<gene>
    <name evidence="1" type="ORF">BN580_00877</name>
</gene>
<dbReference type="AlphaFoldDB" id="R6TDQ6"/>
<dbReference type="EMBL" id="CBFW010000074">
    <property type="protein sequence ID" value="CDC71523.1"/>
    <property type="molecule type" value="Genomic_DNA"/>
</dbReference>
<reference evidence="1" key="1">
    <citation type="submission" date="2012-11" db="EMBL/GenBank/DDBJ databases">
        <title>Dependencies among metagenomic species, viruses, plasmids and units of genetic variation.</title>
        <authorList>
            <person name="Nielsen H.B."/>
            <person name="Almeida M."/>
            <person name="Juncker A.S."/>
            <person name="Rasmussen S."/>
            <person name="Li J."/>
            <person name="Sunagawa S."/>
            <person name="Plichta D."/>
            <person name="Gautier L."/>
            <person name="Le Chatelier E."/>
            <person name="Peletier E."/>
            <person name="Bonde I."/>
            <person name="Nielsen T."/>
            <person name="Manichanh C."/>
            <person name="Arumugam M."/>
            <person name="Batto J."/>
            <person name="Santos M.B.Q.D."/>
            <person name="Blom N."/>
            <person name="Borruel N."/>
            <person name="Burgdorf K.S."/>
            <person name="Boumezbeur F."/>
            <person name="Casellas F."/>
            <person name="Dore J."/>
            <person name="Guarner F."/>
            <person name="Hansen T."/>
            <person name="Hildebrand F."/>
            <person name="Kaas R.S."/>
            <person name="Kennedy S."/>
            <person name="Kristiansen K."/>
            <person name="Kultima J.R."/>
            <person name="Leonard P."/>
            <person name="Levenez F."/>
            <person name="Lund O."/>
            <person name="Moumen B."/>
            <person name="Le Paslier D."/>
            <person name="Pons N."/>
            <person name="Pedersen O."/>
            <person name="Prifti E."/>
            <person name="Qin J."/>
            <person name="Raes J."/>
            <person name="Tap J."/>
            <person name="Tims S."/>
            <person name="Ussery D.W."/>
            <person name="Yamada T."/>
            <person name="MetaHit consortium"/>
            <person name="Renault P."/>
            <person name="Sicheritz-Ponten T."/>
            <person name="Bork P."/>
            <person name="Wang J."/>
            <person name="Brunak S."/>
            <person name="Ehrlich S.D."/>
        </authorList>
    </citation>
    <scope>NUCLEOTIDE SEQUENCE [LARGE SCALE GENOMIC DNA]</scope>
</reference>
<dbReference type="Proteomes" id="UP000017938">
    <property type="component" value="Unassembled WGS sequence"/>
</dbReference>
<dbReference type="InterPro" id="IPR008928">
    <property type="entry name" value="6-hairpin_glycosidase_sf"/>
</dbReference>
<proteinExistence type="predicted"/>
<dbReference type="STRING" id="1263015.BN580_00877"/>
<accession>R6TDQ6</accession>
<dbReference type="GO" id="GO:0005975">
    <property type="term" value="P:carbohydrate metabolic process"/>
    <property type="evidence" value="ECO:0007669"/>
    <property type="project" value="InterPro"/>
</dbReference>
<dbReference type="Gene3D" id="1.50.10.20">
    <property type="match status" value="1"/>
</dbReference>
<sequence>MNKIGTGILPVIIAAVLLLLASCGRGKTADIVKDGISDYRIIISATATKEERESAALIRSVIERSTGVRLDLTDDWLKGGETAGEHEIVVGNTNRGGAENKIMSYSVTEHGGKIFITGNGAGTVMAAAVRFLELCTGYDAEKGEPEKRASVGIKQGVTIVGNAVIAVTHGKPECGQVTDTGLENGGYILKIREDGGVSVLRDGKEISRSDTPAVIRTIGRSGNEGEYACAYGNAIRTESGFSAFAEVKTAAGSVFLVRDDWYPTAGGTFSFDRTVSVTSSTPSEAGFASAVLFSDATPDGSCDRDGYDYFIPGVLYRDTEYMQTTNPWGKSLASDFSGKHNYVKELCVTLPSAMARNRKNGNCLMLVHLTPDVSIELPGENDITVSDEVRYGSVGYTFGQTLSVGFVYPSSEGPVTYEREGSRWRKKYNILSAGNSHKYSISLIPGISDSYQKAMTESYKKAFSLYSPKVADNIDINKVYSEQLKIYEAFYTEYSSPDGIKSAGLYFDASVRTGRPYSPVSYLAGFSGAQTSAAYEMLREGVLSGNRSIIAKGSAMLDFWSSDKINENELPVVWWIPDGNSRTGGSIQGYADYLRVVVDSVEGIADACIFGKKNGLDITVWQKAAVKTADFLVKNQDGDGTWSRAYRRSGATIMTDGSLENFDQSMIWSGFDGKSRLASYCAVRFLAKMYTLTGNAKYRDAAIRTAEWAYDTMYLEIGKYVSICPDHVNVVDKESAIYAMYCFSTAYDLTGEEKYREALEHAAVSAMSFVYVYDYAVPYSAGSDYDAVNVFKNGGVIGQSVIATGWGAVDAYAACTYFDFFDYWVMTGDSTFLDFAKFIQNNTKITASDSETGWYLPGMNLEACNVSGNVFSTAGDGVWLPWISHSFVDPIIDMRDRYGSADVTALADRYSREELSRLRNSGT</sequence>
<protein>
    <submittedName>
        <fullName evidence="1">Uncharacterized protein</fullName>
    </submittedName>
</protein>
<dbReference type="SUPFAM" id="SSF48208">
    <property type="entry name" value="Six-hairpin glycosidases"/>
    <property type="match status" value="1"/>
</dbReference>
<organism evidence="1 2">
    <name type="scientific">Candidatus Colimorpha enterica</name>
    <dbReference type="NCBI Taxonomy" id="3083063"/>
    <lineage>
        <taxon>Bacteria</taxon>
        <taxon>Pseudomonadati</taxon>
        <taxon>Bacteroidota</taxon>
        <taxon>Bacteroidia</taxon>
        <taxon>Bacteroidales</taxon>
        <taxon>Candidatus Colimorpha</taxon>
    </lineage>
</organism>
<comment type="caution">
    <text evidence="1">The sequence shown here is derived from an EMBL/GenBank/DDBJ whole genome shotgun (WGS) entry which is preliminary data.</text>
</comment>